<feature type="domain" description="Reverse transcriptase" evidence="1">
    <location>
        <begin position="488"/>
        <end position="758"/>
    </location>
</feature>
<reference evidence="3" key="1">
    <citation type="submission" date="2022-11" db="UniProtKB">
        <authorList>
            <consortium name="WormBaseParasite"/>
        </authorList>
    </citation>
    <scope>IDENTIFICATION</scope>
</reference>
<evidence type="ECO:0000313" key="3">
    <source>
        <dbReference type="WBParaSite" id="Minc3s07452g41147"/>
    </source>
</evidence>
<dbReference type="InterPro" id="IPR055938">
    <property type="entry name" value="DUF7516"/>
</dbReference>
<dbReference type="AlphaFoldDB" id="A0A914NKU9"/>
<dbReference type="GO" id="GO:0003824">
    <property type="term" value="F:catalytic activity"/>
    <property type="evidence" value="ECO:0007669"/>
    <property type="project" value="InterPro"/>
</dbReference>
<dbReference type="PROSITE" id="PS50878">
    <property type="entry name" value="RT_POL"/>
    <property type="match status" value="1"/>
</dbReference>
<dbReference type="GO" id="GO:0007508">
    <property type="term" value="P:larval heart development"/>
    <property type="evidence" value="ECO:0007669"/>
    <property type="project" value="TreeGrafter"/>
</dbReference>
<accession>A0A914NKU9</accession>
<dbReference type="Pfam" id="PF24360">
    <property type="entry name" value="DUF7516"/>
    <property type="match status" value="1"/>
</dbReference>
<evidence type="ECO:0000313" key="2">
    <source>
        <dbReference type="Proteomes" id="UP000887563"/>
    </source>
</evidence>
<dbReference type="Gene3D" id="3.60.10.10">
    <property type="entry name" value="Endonuclease/exonuclease/phosphatase"/>
    <property type="match status" value="1"/>
</dbReference>
<name>A0A914NKU9_MELIC</name>
<proteinExistence type="predicted"/>
<dbReference type="WBParaSite" id="Minc3s07452g41147">
    <property type="protein sequence ID" value="Minc3s07452g41147"/>
    <property type="gene ID" value="Minc3s07452g41147"/>
</dbReference>
<dbReference type="PANTHER" id="PTHR33395:SF22">
    <property type="entry name" value="REVERSE TRANSCRIPTASE DOMAIN-CONTAINING PROTEIN"/>
    <property type="match status" value="1"/>
</dbReference>
<protein>
    <submittedName>
        <fullName evidence="3">Reverse transcriptase domain-containing protein</fullName>
    </submittedName>
</protein>
<dbReference type="Pfam" id="PF14529">
    <property type="entry name" value="Exo_endo_phos_2"/>
    <property type="match status" value="1"/>
</dbReference>
<sequence length="824" mass="94803">MANPLAKLTISDKVNEGRKRMLTCLAKKGAEEDHVNLLELQKQYFVDFETYLNKDSNYTNQKRIVIIQGFNYQIIRSDRQSRKGGGVAILISDLIPFQKIKVPKIPNSDISCIDVFSPLNQQKIRLIVVYRPTTKETLEHLTSLIDCLVLLSSIDYPYYILGDFNFPNLNWASPNPFPNTLTPSESIFAEFFQSSNLEQIVQSPTRNQNYLDLVLTSNTSLTSFLSVEAPMGGSDHNSIIFDIKLNFQLQSKSAPRYQYNKANYQCINSILAHIDWTLFFYDCIDVESCYNKFITFLQSIIQSYVPISSGPHSIDHFPIHIQRLDQYRKNLWKRISKPCIREKYIETSNKLEYEISKFIRNRENKKLSNIKTKFDYISSFIKPKNLTMPSLIGQNNQHIFSNQIKSNILADQFSSVFSNQNLSSQTFSFSNHSPIQTIQTISIDPQIVFDIISRLDNSNNTSLDSVPNIFYKKCRDTLVIPLTHIFSLSILSSKIPSIWKKAIINPIPKKTNPQYPIDFRPISLLCSSSKILEKIIANELQSFIESNKILPPCQHGFRKSHSVSTQLLEVMDDFTYALENKNSIDTIYFDLAKAFDTVPHSLLLSKLYKMGIQGNILSWINDYLSNRTFTVRVSNHYSEEKHCTSGVPQGSILGPLLFITFISDLPTYCATPGITLKLFADDLKVYNIFKNRVNESPLQIFVNKFSEYCHLNGLKIAIEKCSVLYLGNSNPSTKYFINDIVIHQISSEDSVRDLGIHFSHDLKWDKHINIITRKAIRCSYSIFKSIKKFSSSVFNPHLDKDIKSIEKVQKDFLRWVFRRINPKT</sequence>
<dbReference type="Proteomes" id="UP000887563">
    <property type="component" value="Unplaced"/>
</dbReference>
<dbReference type="CDD" id="cd01650">
    <property type="entry name" value="RT_nLTR_like"/>
    <property type="match status" value="1"/>
</dbReference>
<dbReference type="InterPro" id="IPR005135">
    <property type="entry name" value="Endo/exonuclease/phosphatase"/>
</dbReference>
<dbReference type="InterPro" id="IPR043502">
    <property type="entry name" value="DNA/RNA_pol_sf"/>
</dbReference>
<organism evidence="2 3">
    <name type="scientific">Meloidogyne incognita</name>
    <name type="common">Southern root-knot nematode worm</name>
    <name type="synonym">Oxyuris incognita</name>
    <dbReference type="NCBI Taxonomy" id="6306"/>
    <lineage>
        <taxon>Eukaryota</taxon>
        <taxon>Metazoa</taxon>
        <taxon>Ecdysozoa</taxon>
        <taxon>Nematoda</taxon>
        <taxon>Chromadorea</taxon>
        <taxon>Rhabditida</taxon>
        <taxon>Tylenchina</taxon>
        <taxon>Tylenchomorpha</taxon>
        <taxon>Tylenchoidea</taxon>
        <taxon>Meloidogynidae</taxon>
        <taxon>Meloidogyninae</taxon>
        <taxon>Meloidogyne</taxon>
        <taxon>Meloidogyne incognita group</taxon>
    </lineage>
</organism>
<keyword evidence="2" id="KW-1185">Reference proteome</keyword>
<dbReference type="InterPro" id="IPR000477">
    <property type="entry name" value="RT_dom"/>
</dbReference>
<dbReference type="Pfam" id="PF00078">
    <property type="entry name" value="RVT_1"/>
    <property type="match status" value="1"/>
</dbReference>
<dbReference type="GO" id="GO:0031012">
    <property type="term" value="C:extracellular matrix"/>
    <property type="evidence" value="ECO:0007669"/>
    <property type="project" value="TreeGrafter"/>
</dbReference>
<evidence type="ECO:0000259" key="1">
    <source>
        <dbReference type="PROSITE" id="PS50878"/>
    </source>
</evidence>
<dbReference type="InterPro" id="IPR036691">
    <property type="entry name" value="Endo/exonu/phosph_ase_sf"/>
</dbReference>
<dbReference type="SUPFAM" id="SSF56672">
    <property type="entry name" value="DNA/RNA polymerases"/>
    <property type="match status" value="1"/>
</dbReference>
<dbReference type="SUPFAM" id="SSF56219">
    <property type="entry name" value="DNase I-like"/>
    <property type="match status" value="1"/>
</dbReference>
<dbReference type="GO" id="GO:0061343">
    <property type="term" value="P:cell adhesion involved in heart morphogenesis"/>
    <property type="evidence" value="ECO:0007669"/>
    <property type="project" value="TreeGrafter"/>
</dbReference>
<dbReference type="PANTHER" id="PTHR33395">
    <property type="entry name" value="TRANSCRIPTASE, PUTATIVE-RELATED-RELATED"/>
    <property type="match status" value="1"/>
</dbReference>